<dbReference type="KEGG" id="meh:M301_1828"/>
<dbReference type="EMBL" id="CP002056">
    <property type="protein sequence ID" value="ADI30202.1"/>
    <property type="molecule type" value="Genomic_DNA"/>
</dbReference>
<accession>D7DJG7</accession>
<feature type="chain" id="PRO_5003094735" evidence="1">
    <location>
        <begin position="24"/>
        <end position="349"/>
    </location>
</feature>
<sequence length="349" mass="37514" precursor="true">MLIKTLAWTFISTCLFTSHLAQSAQLRENVKFSVVHQYKVGGEGGWDLLTIDGKHHQLFVSRSSHIQVIDSDSGKVVGDIPDTQGVHGIAIADDLNIGFTSNGKSNSVSVFDLTKLNVIENIKISGLNPDVILYEPVTKHIFTFNGRSANITVIDAVTRQEINTISLPGKPELAVSDKAGHIFVNIENKNEVVVIDSSANKILKGFPLGSGVEPTGLSIDQLHHRLFSVCANKKMIVLDSDTGRVVSEVAIGSGPDSAAFDSGLGVALSSNGEGTLTLVKEDDPEHFSVLQDVTTQKGARTMAYDSDTHRAYLVTASFGETPPATKEQPKPRPAMIENSFVVLVVSLKP</sequence>
<dbReference type="AlphaFoldDB" id="D7DJG7"/>
<feature type="signal peptide" evidence="1">
    <location>
        <begin position="1"/>
        <end position="23"/>
    </location>
</feature>
<dbReference type="HOGENOM" id="CLU_043515_0_0_4"/>
<dbReference type="OrthoDB" id="108285at2"/>
<dbReference type="STRING" id="666681.M301_1828"/>
<dbReference type="PANTHER" id="PTHR47197:SF3">
    <property type="entry name" value="DIHYDRO-HEME D1 DEHYDROGENASE"/>
    <property type="match status" value="1"/>
</dbReference>
<dbReference type="Proteomes" id="UP000000383">
    <property type="component" value="Chromosome"/>
</dbReference>
<dbReference type="InterPro" id="IPR051200">
    <property type="entry name" value="Host-pathogen_enzymatic-act"/>
</dbReference>
<protein>
    <submittedName>
        <fullName evidence="2">YVTN beta-propeller repeat-containing protein</fullName>
    </submittedName>
</protein>
<dbReference type="InterPro" id="IPR015943">
    <property type="entry name" value="WD40/YVTN_repeat-like_dom_sf"/>
</dbReference>
<evidence type="ECO:0000313" key="3">
    <source>
        <dbReference type="Proteomes" id="UP000000383"/>
    </source>
</evidence>
<dbReference type="PANTHER" id="PTHR47197">
    <property type="entry name" value="PROTEIN NIRF"/>
    <property type="match status" value="1"/>
</dbReference>
<evidence type="ECO:0000313" key="2">
    <source>
        <dbReference type="EMBL" id="ADI30202.1"/>
    </source>
</evidence>
<gene>
    <name evidence="2" type="ordered locus">M301_1828</name>
</gene>
<organism evidence="2 3">
    <name type="scientific">Methylotenera versatilis (strain 301)</name>
    <dbReference type="NCBI Taxonomy" id="666681"/>
    <lineage>
        <taxon>Bacteria</taxon>
        <taxon>Pseudomonadati</taxon>
        <taxon>Pseudomonadota</taxon>
        <taxon>Betaproteobacteria</taxon>
        <taxon>Nitrosomonadales</taxon>
        <taxon>Methylophilaceae</taxon>
        <taxon>Methylotenera</taxon>
    </lineage>
</organism>
<keyword evidence="1" id="KW-0732">Signal</keyword>
<dbReference type="RefSeq" id="WP_013148514.1">
    <property type="nucleotide sequence ID" value="NC_014207.1"/>
</dbReference>
<dbReference type="SUPFAM" id="SSF51004">
    <property type="entry name" value="C-terminal (heme d1) domain of cytochrome cd1-nitrite reductase"/>
    <property type="match status" value="1"/>
</dbReference>
<reference evidence="2 3" key="2">
    <citation type="journal article" date="2011" name="J. Bacteriol.">
        <title>Genomes of three methylotrophs from a single niche uncover genetic and metabolic divergence of Methylophilaceae.</title>
        <authorList>
            <person name="Lapidus A."/>
            <person name="Clum A."/>
            <person name="Labutti K."/>
            <person name="Kaluzhnaya M.G."/>
            <person name="Lim S."/>
            <person name="Beck D.A."/>
            <person name="Glavina Del Rio T."/>
            <person name="Nolan M."/>
            <person name="Mavromatis K."/>
            <person name="Huntemann M."/>
            <person name="Lucas S."/>
            <person name="Lidstrom M.E."/>
            <person name="Ivanova N."/>
            <person name="Chistoserdova L."/>
        </authorList>
    </citation>
    <scope>NUCLEOTIDE SEQUENCE [LARGE SCALE GENOMIC DNA]</scope>
    <source>
        <strain evidence="2 3">301</strain>
    </source>
</reference>
<name>D7DJG7_METV0</name>
<dbReference type="InterPro" id="IPR011048">
    <property type="entry name" value="Haem_d1_sf"/>
</dbReference>
<keyword evidence="3" id="KW-1185">Reference proteome</keyword>
<reference evidence="3" key="1">
    <citation type="submission" date="2010-05" db="EMBL/GenBank/DDBJ databases">
        <title>Complete sequence of Methylotenera sp. 301.</title>
        <authorList>
            <person name="Lucas S."/>
            <person name="Copeland A."/>
            <person name="Lapidus A."/>
            <person name="Cheng J.-F."/>
            <person name="Bruce D."/>
            <person name="Goodwin L."/>
            <person name="Pitluck S."/>
            <person name="Clum A."/>
            <person name="Land M."/>
            <person name="Hauser L."/>
            <person name="Kyrpides N."/>
            <person name="Ivanova N."/>
            <person name="Chistoservova L."/>
            <person name="Kalyuzhnaya M."/>
            <person name="Woyke T."/>
        </authorList>
    </citation>
    <scope>NUCLEOTIDE SEQUENCE [LARGE SCALE GENOMIC DNA]</scope>
    <source>
        <strain evidence="3">301</strain>
    </source>
</reference>
<evidence type="ECO:0000256" key="1">
    <source>
        <dbReference type="SAM" id="SignalP"/>
    </source>
</evidence>
<dbReference type="Gene3D" id="2.130.10.10">
    <property type="entry name" value="YVTN repeat-like/Quinoprotein amine dehydrogenase"/>
    <property type="match status" value="2"/>
</dbReference>
<dbReference type="eggNOG" id="COG3391">
    <property type="taxonomic scope" value="Bacteria"/>
</dbReference>
<proteinExistence type="predicted"/>